<sequence length="187" mass="21188">MNPYILLAKQAVENYVKEERTIEPPGDLPEEFYKKRSGTFVTIEKNGELRGCIGTYLPTRINIAEEIIRNAIAAASEDYRFGPIKIDELSQLSYVVYILSYPEPVKDLQELDPKKFGIIVKTGPFTYPNQENVVFDGVIPYKTGLLLPDLDGVDTVEKQISIACQKGGIDPAQEKIFIYKFTVEKYQ</sequence>
<evidence type="ECO:0000259" key="1">
    <source>
        <dbReference type="PROSITE" id="PS51112"/>
    </source>
</evidence>
<feature type="domain" description="AMMECR1" evidence="1">
    <location>
        <begin position="1"/>
        <end position="187"/>
    </location>
</feature>
<evidence type="ECO:0000313" key="2">
    <source>
        <dbReference type="EMBL" id="PIR71408.1"/>
    </source>
</evidence>
<dbReference type="EMBL" id="PFCK01000081">
    <property type="protein sequence ID" value="PIR71408.1"/>
    <property type="molecule type" value="Genomic_DNA"/>
</dbReference>
<organism evidence="2 3">
    <name type="scientific">Candidatus Nealsonbacteria bacterium CG10_big_fil_rev_8_21_14_0_10_37_25</name>
    <dbReference type="NCBI Taxonomy" id="1974711"/>
    <lineage>
        <taxon>Bacteria</taxon>
        <taxon>Candidatus Nealsoniibacteriota</taxon>
    </lineage>
</organism>
<dbReference type="InterPro" id="IPR002733">
    <property type="entry name" value="AMMECR1_domain"/>
</dbReference>
<dbReference type="InterPro" id="IPR023473">
    <property type="entry name" value="AMMECR1"/>
</dbReference>
<reference evidence="3" key="1">
    <citation type="submission" date="2017-09" db="EMBL/GenBank/DDBJ databases">
        <title>Depth-based differentiation of microbial function through sediment-hosted aquifers and enrichment of novel symbionts in the deep terrestrial subsurface.</title>
        <authorList>
            <person name="Probst A.J."/>
            <person name="Ladd B."/>
            <person name="Jarett J.K."/>
            <person name="Geller-Mcgrath D.E."/>
            <person name="Sieber C.M.K."/>
            <person name="Emerson J.B."/>
            <person name="Anantharaman K."/>
            <person name="Thomas B.C."/>
            <person name="Malmstrom R."/>
            <person name="Stieglmeier M."/>
            <person name="Klingl A."/>
            <person name="Woyke T."/>
            <person name="Ryan C.M."/>
            <person name="Banfield J.F."/>
        </authorList>
    </citation>
    <scope>NUCLEOTIDE SEQUENCE [LARGE SCALE GENOMIC DNA]</scope>
</reference>
<proteinExistence type="predicted"/>
<dbReference type="NCBIfam" id="TIGR04335">
    <property type="entry name" value="AmmeMemoSam_A"/>
    <property type="match status" value="1"/>
</dbReference>
<protein>
    <submittedName>
        <fullName evidence="2">AmmeMemoRadiSam system protein A</fullName>
    </submittedName>
</protein>
<name>A0A2H0TIM2_9BACT</name>
<dbReference type="PANTHER" id="PTHR13016:SF0">
    <property type="entry name" value="AMME SYNDROME CANDIDATE GENE 1 PROTEIN"/>
    <property type="match status" value="1"/>
</dbReference>
<gene>
    <name evidence="2" type="primary">amrA</name>
    <name evidence="2" type="ORF">COU43_02885</name>
</gene>
<evidence type="ECO:0000313" key="3">
    <source>
        <dbReference type="Proteomes" id="UP000228909"/>
    </source>
</evidence>
<dbReference type="InterPro" id="IPR027623">
    <property type="entry name" value="AmmeMemoSam_A"/>
</dbReference>
<accession>A0A2H0TIM2</accession>
<dbReference type="Pfam" id="PF01871">
    <property type="entry name" value="AMMECR1"/>
    <property type="match status" value="1"/>
</dbReference>
<dbReference type="PANTHER" id="PTHR13016">
    <property type="entry name" value="AMMECR1 HOMOLOG"/>
    <property type="match status" value="1"/>
</dbReference>
<dbReference type="PROSITE" id="PS51112">
    <property type="entry name" value="AMMECR1"/>
    <property type="match status" value="1"/>
</dbReference>
<dbReference type="Gene3D" id="3.30.700.20">
    <property type="entry name" value="Hypothetical protein ph0010, domain 1"/>
    <property type="match status" value="1"/>
</dbReference>
<dbReference type="SUPFAM" id="SSF143447">
    <property type="entry name" value="AMMECR1-like"/>
    <property type="match status" value="1"/>
</dbReference>
<comment type="caution">
    <text evidence="2">The sequence shown here is derived from an EMBL/GenBank/DDBJ whole genome shotgun (WGS) entry which is preliminary data.</text>
</comment>
<dbReference type="AlphaFoldDB" id="A0A2H0TIM2"/>
<dbReference type="InterPro" id="IPR027485">
    <property type="entry name" value="AMMECR1_N"/>
</dbReference>
<dbReference type="InterPro" id="IPR036071">
    <property type="entry name" value="AMMECR1_dom_sf"/>
</dbReference>
<dbReference type="Proteomes" id="UP000228909">
    <property type="component" value="Unassembled WGS sequence"/>
</dbReference>